<dbReference type="PANTHER" id="PTHR21666:SF270">
    <property type="entry name" value="MUREIN HYDROLASE ACTIVATOR ENVC"/>
    <property type="match status" value="1"/>
</dbReference>
<gene>
    <name evidence="4" type="ORF">UX45_C0014G0019</name>
</gene>
<evidence type="ECO:0000256" key="1">
    <source>
        <dbReference type="SAM" id="MobiDB-lite"/>
    </source>
</evidence>
<proteinExistence type="predicted"/>
<evidence type="ECO:0000313" key="4">
    <source>
        <dbReference type="EMBL" id="KKU32633.1"/>
    </source>
</evidence>
<evidence type="ECO:0000256" key="2">
    <source>
        <dbReference type="SAM" id="Phobius"/>
    </source>
</evidence>
<dbReference type="InterPro" id="IPR050570">
    <property type="entry name" value="Cell_wall_metabolism_enzyme"/>
</dbReference>
<protein>
    <submittedName>
        <fullName evidence="4">Aspartic acid-rich protein aspolin2-1-like protein</fullName>
    </submittedName>
</protein>
<evidence type="ECO:0000259" key="3">
    <source>
        <dbReference type="Pfam" id="PF01551"/>
    </source>
</evidence>
<comment type="caution">
    <text evidence="4">The sequence shown here is derived from an EMBL/GenBank/DDBJ whole genome shotgun (WGS) entry which is preliminary data.</text>
</comment>
<dbReference type="Proteomes" id="UP000034705">
    <property type="component" value="Unassembled WGS sequence"/>
</dbReference>
<feature type="compositionally biased region" description="Acidic residues" evidence="1">
    <location>
        <begin position="554"/>
        <end position="616"/>
    </location>
</feature>
<dbReference type="PANTHER" id="PTHR21666">
    <property type="entry name" value="PEPTIDASE-RELATED"/>
    <property type="match status" value="1"/>
</dbReference>
<reference evidence="4 5" key="1">
    <citation type="journal article" date="2015" name="Nature">
        <title>rRNA introns, odd ribosomes, and small enigmatic genomes across a large radiation of phyla.</title>
        <authorList>
            <person name="Brown C.T."/>
            <person name="Hug L.A."/>
            <person name="Thomas B.C."/>
            <person name="Sharon I."/>
            <person name="Castelle C.J."/>
            <person name="Singh A."/>
            <person name="Wilkins M.J."/>
            <person name="Williams K.H."/>
            <person name="Banfield J.F."/>
        </authorList>
    </citation>
    <scope>NUCLEOTIDE SEQUENCE [LARGE SCALE GENOMIC DNA]</scope>
</reference>
<dbReference type="Gene3D" id="2.70.70.10">
    <property type="entry name" value="Glucose Permease (Domain IIA)"/>
    <property type="match status" value="1"/>
</dbReference>
<keyword evidence="2" id="KW-0472">Membrane</keyword>
<dbReference type="SUPFAM" id="SSF51261">
    <property type="entry name" value="Duplicated hybrid motif"/>
    <property type="match status" value="1"/>
</dbReference>
<feature type="transmembrane region" description="Helical" evidence="2">
    <location>
        <begin position="110"/>
        <end position="132"/>
    </location>
</feature>
<feature type="domain" description="M23ase beta-sheet core" evidence="3">
    <location>
        <begin position="192"/>
        <end position="273"/>
    </location>
</feature>
<name>A0A0G1RRS9_9BACT</name>
<accession>A0A0G1RRS9</accession>
<feature type="compositionally biased region" description="Gly residues" evidence="1">
    <location>
        <begin position="541"/>
        <end position="553"/>
    </location>
</feature>
<organism evidence="4 5">
    <name type="scientific">Candidatus Uhrbacteria bacterium GW2011_GWF2_46_218</name>
    <dbReference type="NCBI Taxonomy" id="1619001"/>
    <lineage>
        <taxon>Bacteria</taxon>
        <taxon>Candidatus Uhriibacteriota</taxon>
    </lineage>
</organism>
<feature type="region of interest" description="Disordered" evidence="1">
    <location>
        <begin position="541"/>
        <end position="616"/>
    </location>
</feature>
<dbReference type="EMBL" id="LCMG01000014">
    <property type="protein sequence ID" value="KKU32633.1"/>
    <property type="molecule type" value="Genomic_DNA"/>
</dbReference>
<dbReference type="InterPro" id="IPR016047">
    <property type="entry name" value="M23ase_b-sheet_dom"/>
</dbReference>
<keyword evidence="2" id="KW-1133">Transmembrane helix</keyword>
<dbReference type="AlphaFoldDB" id="A0A0G1RRS9"/>
<dbReference type="InterPro" id="IPR011055">
    <property type="entry name" value="Dup_hybrid_motif"/>
</dbReference>
<dbReference type="CDD" id="cd12797">
    <property type="entry name" value="M23_peptidase"/>
    <property type="match status" value="1"/>
</dbReference>
<dbReference type="GO" id="GO:0004222">
    <property type="term" value="F:metalloendopeptidase activity"/>
    <property type="evidence" value="ECO:0007669"/>
    <property type="project" value="TreeGrafter"/>
</dbReference>
<sequence>MFDDLRLDRLRKKLSALRERKDAHVRYRTSFYRKRGTLAHKGGEGRSDQNEEKGMKEHAGVCSVIPLRFPHKRCVEYFLTRQEASCVVRDGRCPASRVHSQARFPMSAQLFRIFFSMCLCVFSLMGCPPAFFMDDDTAEDAYGDGNRGGGLGTIHLPFAQGGTSKCVQGAYGSYSHDFESTMYDLDFDTSNTGDEEVYAPVSGTVHVHMESATTNFGYHVNIDLGDGTYVVLAHLADIFVLDGDEVTAGQLLGYEGCTGNCTGDHVHIGLHEGDADHEAQYGTSIPTEYYFADATADGSYETISSVDVICGIRSEGDPEEGHTYRSALPVSLWHPNGSLVKTGDNAKTYLIEDGKARWIETQDIFWSFGYDFDNVSTISDEELACLGEGETLEDTGSVEAFLDDDDDIWLFVNTGSERFRIWVREEGSDAVLASWGLRYTQSDPPAHLQNSDSQWTSYTPASGYAELRDGSLVKESDASDVYFVTDGIALPIVDWSTYLLMGFYAHEIITLEPDELAEIQEDVGSCRAGVWCLDEEAVTTCGGGLDLGSGGDYGGDDEGEEEEDDDEDDSEDPPEEEEDLPEDEDEDDPPEYDDEDTDEEGDSGFEYDDSNPCDGEDACVEDMDGDGQDETLMMADHMWLTSWIDGEPTYVYANASGCFDGVLSTSDLFESDPSTGYYLIDFSSFVAGCTSELSLISSVGTDGHDPQSDMSNWYWWQNADFCSQGHDLCELENNGTSWEEWLIRVSWIPSYGLLADGNGYTSNDEL</sequence>
<keyword evidence="2" id="KW-0812">Transmembrane</keyword>
<evidence type="ECO:0000313" key="5">
    <source>
        <dbReference type="Proteomes" id="UP000034705"/>
    </source>
</evidence>
<dbReference type="Pfam" id="PF01551">
    <property type="entry name" value="Peptidase_M23"/>
    <property type="match status" value="1"/>
</dbReference>